<dbReference type="RefSeq" id="WP_191775794.1">
    <property type="nucleotide sequence ID" value="NZ_JACYFU010000003.1"/>
</dbReference>
<sequence length="50" mass="5968">MLSNLTKRFRTWRLRHDTARRLRALDNRLLADIGAEREAIDDFVRDRVGT</sequence>
<comment type="caution">
    <text evidence="2">The sequence shown here is derived from an EMBL/GenBank/DDBJ whole genome shotgun (WGS) entry which is preliminary data.</text>
</comment>
<evidence type="ECO:0000313" key="3">
    <source>
        <dbReference type="Proteomes" id="UP000654108"/>
    </source>
</evidence>
<evidence type="ECO:0000259" key="1">
    <source>
        <dbReference type="Pfam" id="PF06568"/>
    </source>
</evidence>
<dbReference type="AlphaFoldDB" id="A0A927FWS9"/>
<dbReference type="EMBL" id="JACYFU010000003">
    <property type="protein sequence ID" value="MBD8066268.1"/>
    <property type="molecule type" value="Genomic_DNA"/>
</dbReference>
<proteinExistence type="predicted"/>
<reference evidence="2" key="1">
    <citation type="submission" date="2020-09" db="EMBL/GenBank/DDBJ databases">
        <title>Genome seq and assembly of Devosia sp.</title>
        <authorList>
            <person name="Chhetri G."/>
        </authorList>
    </citation>
    <scope>NUCLEOTIDE SEQUENCE</scope>
    <source>
        <strain evidence="2">PTR5</strain>
    </source>
</reference>
<keyword evidence="3" id="KW-1185">Reference proteome</keyword>
<evidence type="ECO:0000313" key="2">
    <source>
        <dbReference type="EMBL" id="MBD8066268.1"/>
    </source>
</evidence>
<organism evidence="2 3">
    <name type="scientific">Devosia oryzisoli</name>
    <dbReference type="NCBI Taxonomy" id="2774138"/>
    <lineage>
        <taxon>Bacteria</taxon>
        <taxon>Pseudomonadati</taxon>
        <taxon>Pseudomonadota</taxon>
        <taxon>Alphaproteobacteria</taxon>
        <taxon>Hyphomicrobiales</taxon>
        <taxon>Devosiaceae</taxon>
        <taxon>Devosia</taxon>
    </lineage>
</organism>
<name>A0A927FWS9_9HYPH</name>
<gene>
    <name evidence="2" type="ORF">IC608_12385</name>
</gene>
<accession>A0A927FWS9</accession>
<feature type="domain" description="YjiS-like" evidence="1">
    <location>
        <begin position="7"/>
        <end position="40"/>
    </location>
</feature>
<dbReference type="Pfam" id="PF06568">
    <property type="entry name" value="YjiS-like"/>
    <property type="match status" value="1"/>
</dbReference>
<protein>
    <submittedName>
        <fullName evidence="2">DUF1127 domain-containing protein</fullName>
    </submittedName>
</protein>
<dbReference type="InterPro" id="IPR009506">
    <property type="entry name" value="YjiS-like"/>
</dbReference>
<dbReference type="Proteomes" id="UP000654108">
    <property type="component" value="Unassembled WGS sequence"/>
</dbReference>